<name>A0A5M3X8H7_9ACTN</name>
<comment type="caution">
    <text evidence="2">The sequence shown here is derived from an EMBL/GenBank/DDBJ whole genome shotgun (WGS) entry which is preliminary data.</text>
</comment>
<gene>
    <name evidence="2" type="ORF">Aple_008900</name>
</gene>
<dbReference type="EMBL" id="BLAF01000006">
    <property type="protein sequence ID" value="GES17995.1"/>
    <property type="molecule type" value="Genomic_DNA"/>
</dbReference>
<keyword evidence="1" id="KW-0472">Membrane</keyword>
<dbReference type="Proteomes" id="UP000377595">
    <property type="component" value="Unassembled WGS sequence"/>
</dbReference>
<reference evidence="2 3" key="1">
    <citation type="submission" date="2019-10" db="EMBL/GenBank/DDBJ databases">
        <title>Whole genome shotgun sequence of Acrocarpospora pleiomorpha NBRC 16267.</title>
        <authorList>
            <person name="Ichikawa N."/>
            <person name="Kimura A."/>
            <person name="Kitahashi Y."/>
            <person name="Komaki H."/>
            <person name="Oguchi A."/>
        </authorList>
    </citation>
    <scope>NUCLEOTIDE SEQUENCE [LARGE SCALE GENOMIC DNA]</scope>
    <source>
        <strain evidence="2 3">NBRC 16267</strain>
    </source>
</reference>
<protein>
    <submittedName>
        <fullName evidence="2">Uncharacterized protein</fullName>
    </submittedName>
</protein>
<keyword evidence="1" id="KW-1133">Transmembrane helix</keyword>
<evidence type="ECO:0000313" key="3">
    <source>
        <dbReference type="Proteomes" id="UP000377595"/>
    </source>
</evidence>
<organism evidence="2 3">
    <name type="scientific">Acrocarpospora pleiomorpha</name>
    <dbReference type="NCBI Taxonomy" id="90975"/>
    <lineage>
        <taxon>Bacteria</taxon>
        <taxon>Bacillati</taxon>
        <taxon>Actinomycetota</taxon>
        <taxon>Actinomycetes</taxon>
        <taxon>Streptosporangiales</taxon>
        <taxon>Streptosporangiaceae</taxon>
        <taxon>Acrocarpospora</taxon>
    </lineage>
</organism>
<keyword evidence="1" id="KW-0812">Transmembrane</keyword>
<dbReference type="AlphaFoldDB" id="A0A5M3X8H7"/>
<sequence>MAAGVLASLTLTGPLAWLDSAASLPVVVIITIAALVAGLIAVILGVLASLAPALMIQRLPLAQILAQE</sequence>
<accession>A0A5M3X8H7</accession>
<feature type="transmembrane region" description="Helical" evidence="1">
    <location>
        <begin position="28"/>
        <end position="51"/>
    </location>
</feature>
<evidence type="ECO:0000313" key="2">
    <source>
        <dbReference type="EMBL" id="GES17995.1"/>
    </source>
</evidence>
<proteinExistence type="predicted"/>
<keyword evidence="3" id="KW-1185">Reference proteome</keyword>
<evidence type="ECO:0000256" key="1">
    <source>
        <dbReference type="SAM" id="Phobius"/>
    </source>
</evidence>